<dbReference type="Pfam" id="PF00903">
    <property type="entry name" value="Glyoxalase"/>
    <property type="match status" value="1"/>
</dbReference>
<dbReference type="InterPro" id="IPR004360">
    <property type="entry name" value="Glyas_Fos-R_dOase_dom"/>
</dbReference>
<organism evidence="2 3">
    <name type="scientific">Pelagibacterium halotolerans (strain DSM 22347 / JCM 15775 / CGMCC 1.7692 / B2)</name>
    <dbReference type="NCBI Taxonomy" id="1082931"/>
    <lineage>
        <taxon>Bacteria</taxon>
        <taxon>Pseudomonadati</taxon>
        <taxon>Pseudomonadota</taxon>
        <taxon>Alphaproteobacteria</taxon>
        <taxon>Hyphomicrobiales</taxon>
        <taxon>Devosiaceae</taxon>
        <taxon>Pelagibacterium</taxon>
    </lineage>
</organism>
<accession>G4RCN0</accession>
<sequence>MAQLKDKVSSAIVAVSDIERARTFYSETLGLDLEEDGMGGVLVYRTGSTHLLVYPSDFAGTNKANAVVFDCGGDIEAIVSDLRTKGVSFEHYPDMEGVDFKDGIHSAGGFKMVWFKDPDGNILHLNSA</sequence>
<evidence type="ECO:0000313" key="2">
    <source>
        <dbReference type="EMBL" id="AEQ50702.1"/>
    </source>
</evidence>
<dbReference type="KEGG" id="phl:KKY_663"/>
<dbReference type="AlphaFoldDB" id="G4RCN0"/>
<dbReference type="STRING" id="1082931.KKY_663"/>
<protein>
    <recommendedName>
        <fullName evidence="1">VOC domain-containing protein</fullName>
    </recommendedName>
</protein>
<dbReference type="PROSITE" id="PS51819">
    <property type="entry name" value="VOC"/>
    <property type="match status" value="1"/>
</dbReference>
<dbReference type="EMBL" id="CP003075">
    <property type="protein sequence ID" value="AEQ50702.1"/>
    <property type="molecule type" value="Genomic_DNA"/>
</dbReference>
<dbReference type="RefSeq" id="WP_014129851.1">
    <property type="nucleotide sequence ID" value="NC_016078.1"/>
</dbReference>
<keyword evidence="3" id="KW-1185">Reference proteome</keyword>
<dbReference type="HOGENOM" id="CLU_131565_0_1_5"/>
<feature type="domain" description="VOC" evidence="1">
    <location>
        <begin position="7"/>
        <end position="128"/>
    </location>
</feature>
<evidence type="ECO:0000313" key="3">
    <source>
        <dbReference type="Proteomes" id="UP000008850"/>
    </source>
</evidence>
<dbReference type="eggNOG" id="COG0346">
    <property type="taxonomic scope" value="Bacteria"/>
</dbReference>
<dbReference type="Proteomes" id="UP000008850">
    <property type="component" value="Chromosome"/>
</dbReference>
<proteinExistence type="predicted"/>
<dbReference type="PATRIC" id="fig|1082931.4.peg.657"/>
<evidence type="ECO:0000259" key="1">
    <source>
        <dbReference type="PROSITE" id="PS51819"/>
    </source>
</evidence>
<dbReference type="Gene3D" id="3.10.180.10">
    <property type="entry name" value="2,3-Dihydroxybiphenyl 1,2-Dioxygenase, domain 1"/>
    <property type="match status" value="1"/>
</dbReference>
<dbReference type="SUPFAM" id="SSF54593">
    <property type="entry name" value="Glyoxalase/Bleomycin resistance protein/Dihydroxybiphenyl dioxygenase"/>
    <property type="match status" value="1"/>
</dbReference>
<dbReference type="InterPro" id="IPR029068">
    <property type="entry name" value="Glyas_Bleomycin-R_OHBP_Dase"/>
</dbReference>
<name>G4RCN0_PELHB</name>
<dbReference type="InterPro" id="IPR037523">
    <property type="entry name" value="VOC_core"/>
</dbReference>
<reference evidence="2 3" key="1">
    <citation type="journal article" date="2012" name="J. Bacteriol.">
        <title>Complete genome sequence of Pelagibacterium halotolerans B2T.</title>
        <authorList>
            <person name="Huo Y.Y."/>
            <person name="Cheng H."/>
            <person name="Han X.F."/>
            <person name="Jiang X.W."/>
            <person name="Sun C."/>
            <person name="Zhang X.Q."/>
            <person name="Zhu X.F."/>
            <person name="Liu Y.F."/>
            <person name="Li P.F."/>
            <person name="Ni P.X."/>
            <person name="Wu M."/>
        </authorList>
    </citation>
    <scope>NUCLEOTIDE SEQUENCE [LARGE SCALE GENOMIC DNA]</scope>
    <source>
        <strain evidence="3">DSM 22347 / JCM 15775 / CGMCC 1.7692 / B2</strain>
    </source>
</reference>
<gene>
    <name evidence="2" type="ordered locus">KKY_663</name>
</gene>